<evidence type="ECO:0000256" key="1">
    <source>
        <dbReference type="SAM" id="Phobius"/>
    </source>
</evidence>
<organism evidence="2 3">
    <name type="scientific">Amycolatopsis balhimycina DSM 5908</name>
    <dbReference type="NCBI Taxonomy" id="1081091"/>
    <lineage>
        <taxon>Bacteria</taxon>
        <taxon>Bacillati</taxon>
        <taxon>Actinomycetota</taxon>
        <taxon>Actinomycetes</taxon>
        <taxon>Pseudonocardiales</taxon>
        <taxon>Pseudonocardiaceae</taxon>
        <taxon>Amycolatopsis</taxon>
    </lineage>
</organism>
<dbReference type="EMBL" id="QHHU01000071">
    <property type="protein sequence ID" value="RSM37309.1"/>
    <property type="molecule type" value="Genomic_DNA"/>
</dbReference>
<gene>
    <name evidence="2" type="ORF">DMA12_37090</name>
</gene>
<keyword evidence="3" id="KW-1185">Reference proteome</keyword>
<comment type="caution">
    <text evidence="2">The sequence shown here is derived from an EMBL/GenBank/DDBJ whole genome shotgun (WGS) entry which is preliminary data.</text>
</comment>
<dbReference type="RefSeq" id="WP_020645208.1">
    <property type="nucleotide sequence ID" value="NZ_QHHU01000071.1"/>
</dbReference>
<keyword evidence="1" id="KW-1133">Transmembrane helix</keyword>
<evidence type="ECO:0000313" key="2">
    <source>
        <dbReference type="EMBL" id="RSM37309.1"/>
    </source>
</evidence>
<sequence>MTPKTLILGTAAAAGALVRLATPGSLGAGDVKLSGSLGAVLGAAGWAALAAAAALAALFTLAVAAARRHSGRVPHGPALLTATWLCAIFPGAP</sequence>
<dbReference type="AlphaFoldDB" id="A0A428W2K3"/>
<keyword evidence="1" id="KW-0812">Transmembrane</keyword>
<evidence type="ECO:0008006" key="4">
    <source>
        <dbReference type="Google" id="ProtNLM"/>
    </source>
</evidence>
<keyword evidence="1" id="KW-0472">Membrane</keyword>
<reference evidence="2 3" key="1">
    <citation type="submission" date="2018-05" db="EMBL/GenBank/DDBJ databases">
        <title>Evolution of GPA BGCs.</title>
        <authorList>
            <person name="Waglechner N."/>
            <person name="Wright G.D."/>
        </authorList>
    </citation>
    <scope>NUCLEOTIDE SEQUENCE [LARGE SCALE GENOMIC DNA]</scope>
    <source>
        <strain evidence="2 3">DSM 5908</strain>
    </source>
</reference>
<evidence type="ECO:0000313" key="3">
    <source>
        <dbReference type="Proteomes" id="UP000286716"/>
    </source>
</evidence>
<feature type="transmembrane region" description="Helical" evidence="1">
    <location>
        <begin position="43"/>
        <end position="66"/>
    </location>
</feature>
<accession>A0A428W2K3</accession>
<dbReference type="Proteomes" id="UP000286716">
    <property type="component" value="Unassembled WGS sequence"/>
</dbReference>
<name>A0A428W2K3_AMYBA</name>
<protein>
    <recommendedName>
        <fullName evidence="4">Prepilin peptidase</fullName>
    </recommendedName>
</protein>
<proteinExistence type="predicted"/>